<feature type="domain" description="ABC transmembrane type-1" evidence="6">
    <location>
        <begin position="184"/>
        <end position="380"/>
    </location>
</feature>
<dbReference type="PANTHER" id="PTHR43839">
    <property type="entry name" value="OPPC IN A BINDING PROTEIN-DEPENDENT TRANSPORT SYSTEM"/>
    <property type="match status" value="1"/>
</dbReference>
<evidence type="ECO:0000256" key="2">
    <source>
        <dbReference type="ARBA" id="ARBA00022692"/>
    </source>
</evidence>
<feature type="transmembrane region" description="Helical" evidence="5">
    <location>
        <begin position="54"/>
        <end position="76"/>
    </location>
</feature>
<dbReference type="Proteomes" id="UP000241444">
    <property type="component" value="Unassembled WGS sequence"/>
</dbReference>
<dbReference type="Gene3D" id="1.10.3720.10">
    <property type="entry name" value="MetI-like"/>
    <property type="match status" value="1"/>
</dbReference>
<proteinExistence type="inferred from homology"/>
<feature type="transmembrane region" description="Helical" evidence="5">
    <location>
        <begin position="311"/>
        <end position="336"/>
    </location>
</feature>
<comment type="caution">
    <text evidence="7">The sequence shown here is derived from an EMBL/GenBank/DDBJ whole genome shotgun (WGS) entry which is preliminary data.</text>
</comment>
<keyword evidence="5" id="KW-0813">Transport</keyword>
<feature type="transmembrane region" description="Helical" evidence="5">
    <location>
        <begin position="356"/>
        <end position="379"/>
    </location>
</feature>
<feature type="transmembrane region" description="Helical" evidence="5">
    <location>
        <begin position="188"/>
        <end position="213"/>
    </location>
</feature>
<dbReference type="CDD" id="cd06261">
    <property type="entry name" value="TM_PBP2"/>
    <property type="match status" value="1"/>
</dbReference>
<reference evidence="8" key="1">
    <citation type="submission" date="2017-11" db="EMBL/GenBank/DDBJ databases">
        <authorList>
            <person name="Kuznetsova I."/>
            <person name="Sazanova A."/>
            <person name="Chirak E."/>
            <person name="Safronova V."/>
            <person name="Willems A."/>
        </authorList>
    </citation>
    <scope>NUCLEOTIDE SEQUENCE [LARGE SCALE GENOMIC DNA]</scope>
    <source>
        <strain evidence="8">STM 196</strain>
    </source>
</reference>
<dbReference type="GO" id="GO:0005886">
    <property type="term" value="C:plasma membrane"/>
    <property type="evidence" value="ECO:0007669"/>
    <property type="project" value="UniProtKB-SubCell"/>
</dbReference>
<dbReference type="GO" id="GO:0055085">
    <property type="term" value="P:transmembrane transport"/>
    <property type="evidence" value="ECO:0007669"/>
    <property type="project" value="InterPro"/>
</dbReference>
<name>A0A2P7BNZ1_9HYPH</name>
<keyword evidence="4 5" id="KW-0472">Membrane</keyword>
<dbReference type="InterPro" id="IPR025966">
    <property type="entry name" value="OppC_N"/>
</dbReference>
<dbReference type="EMBL" id="PGGO01000010">
    <property type="protein sequence ID" value="PSH68188.1"/>
    <property type="molecule type" value="Genomic_DNA"/>
</dbReference>
<dbReference type="Pfam" id="PF12911">
    <property type="entry name" value="OppC_N"/>
    <property type="match status" value="1"/>
</dbReference>
<dbReference type="RefSeq" id="WP_106711876.1">
    <property type="nucleotide sequence ID" value="NZ_PGGO01000010.1"/>
</dbReference>
<dbReference type="PROSITE" id="PS50928">
    <property type="entry name" value="ABC_TM1"/>
    <property type="match status" value="1"/>
</dbReference>
<dbReference type="InterPro" id="IPR000515">
    <property type="entry name" value="MetI-like"/>
</dbReference>
<dbReference type="SUPFAM" id="SSF161098">
    <property type="entry name" value="MetI-like"/>
    <property type="match status" value="1"/>
</dbReference>
<keyword evidence="2 5" id="KW-0812">Transmembrane</keyword>
<feature type="transmembrane region" description="Helical" evidence="5">
    <location>
        <begin position="233"/>
        <end position="263"/>
    </location>
</feature>
<organism evidence="7 8">
    <name type="scientific">Phyllobacterium brassicacearum</name>
    <dbReference type="NCBI Taxonomy" id="314235"/>
    <lineage>
        <taxon>Bacteria</taxon>
        <taxon>Pseudomonadati</taxon>
        <taxon>Pseudomonadota</taxon>
        <taxon>Alphaproteobacteria</taxon>
        <taxon>Hyphomicrobiales</taxon>
        <taxon>Phyllobacteriaceae</taxon>
        <taxon>Phyllobacterium</taxon>
    </lineage>
</organism>
<dbReference type="InterPro" id="IPR035906">
    <property type="entry name" value="MetI-like_sf"/>
</dbReference>
<keyword evidence="3 5" id="KW-1133">Transmembrane helix</keyword>
<evidence type="ECO:0000256" key="1">
    <source>
        <dbReference type="ARBA" id="ARBA00004651"/>
    </source>
</evidence>
<evidence type="ECO:0000256" key="4">
    <source>
        <dbReference type="ARBA" id="ARBA00023136"/>
    </source>
</evidence>
<comment type="subcellular location">
    <subcellularLocation>
        <location evidence="1 5">Cell membrane</location>
        <topology evidence="1 5">Multi-pass membrane protein</topology>
    </subcellularLocation>
</comment>
<evidence type="ECO:0000259" key="6">
    <source>
        <dbReference type="PROSITE" id="PS50928"/>
    </source>
</evidence>
<evidence type="ECO:0000313" key="7">
    <source>
        <dbReference type="EMBL" id="PSH68188.1"/>
    </source>
</evidence>
<gene>
    <name evidence="7" type="ORF">CU102_14800</name>
</gene>
<dbReference type="Pfam" id="PF00528">
    <property type="entry name" value="BPD_transp_1"/>
    <property type="match status" value="1"/>
</dbReference>
<dbReference type="AlphaFoldDB" id="A0A2P7BNZ1"/>
<comment type="similarity">
    <text evidence="5">Belongs to the binding-protein-dependent transport system permease family.</text>
</comment>
<evidence type="ECO:0000256" key="3">
    <source>
        <dbReference type="ARBA" id="ARBA00022989"/>
    </source>
</evidence>
<evidence type="ECO:0000256" key="5">
    <source>
        <dbReference type="RuleBase" id="RU363032"/>
    </source>
</evidence>
<accession>A0A2P7BNZ1</accession>
<dbReference type="PANTHER" id="PTHR43839:SF3">
    <property type="entry name" value="OLIGOPEPTIDE ABC TRANSPORTER, PERMEASE PROTEIN"/>
    <property type="match status" value="1"/>
</dbReference>
<evidence type="ECO:0000313" key="8">
    <source>
        <dbReference type="Proteomes" id="UP000241444"/>
    </source>
</evidence>
<sequence length="391" mass="43640">MTAPLPSPGAPLQHYVSTAPFDPMSVEVMTDEQAKIHLASQTRLMWWKFKRHKLALASGIFLLLLYGMIIIAEFLAPYNLHTRNVDFIHSPPQRVRLFHEGQFVGPFVYGRTMQLDLKTLKRNYTENRKDVEPIRFFCRGDSYRFWGLVESNIHLVCPAKDGQMFLLGTDRLGRDVLSRIIYGARISLSIGLIGITISFVLGIIIGGLAGYHGGLFDLLVQRVIEVLQSLPSLPLWMALAAIMPVTWSPILIYFGITIILGMLDWTGLARSVRSKLLALREEDYVLAAQLMGAKSPRIIGRHLVPGFMSHLIATATISIPGMILGETALSFLGLGLRPPITSWGILLTEARSVSVIAFYPWLLFPMIPVILVILAFNFLGDGLRDAADPYR</sequence>
<protein>
    <submittedName>
        <fullName evidence="7">Peptide ABC transporter permease</fullName>
    </submittedName>
</protein>
<keyword evidence="8" id="KW-1185">Reference proteome</keyword>
<dbReference type="OrthoDB" id="9805884at2"/>